<evidence type="ECO:0000313" key="2">
    <source>
        <dbReference type="EMBL" id="KDR73119.1"/>
    </source>
</evidence>
<dbReference type="Proteomes" id="UP000027222">
    <property type="component" value="Unassembled WGS sequence"/>
</dbReference>
<reference evidence="3" key="1">
    <citation type="journal article" date="2014" name="Proc. Natl. Acad. Sci. U.S.A.">
        <title>Extensive sampling of basidiomycete genomes demonstrates inadequacy of the white-rot/brown-rot paradigm for wood decay fungi.</title>
        <authorList>
            <person name="Riley R."/>
            <person name="Salamov A.A."/>
            <person name="Brown D.W."/>
            <person name="Nagy L.G."/>
            <person name="Floudas D."/>
            <person name="Held B.W."/>
            <person name="Levasseur A."/>
            <person name="Lombard V."/>
            <person name="Morin E."/>
            <person name="Otillar R."/>
            <person name="Lindquist E.A."/>
            <person name="Sun H."/>
            <person name="LaButti K.M."/>
            <person name="Schmutz J."/>
            <person name="Jabbour D."/>
            <person name="Luo H."/>
            <person name="Baker S.E."/>
            <person name="Pisabarro A.G."/>
            <person name="Walton J.D."/>
            <person name="Blanchette R.A."/>
            <person name="Henrissat B."/>
            <person name="Martin F."/>
            <person name="Cullen D."/>
            <person name="Hibbett D.S."/>
            <person name="Grigoriev I.V."/>
        </authorList>
    </citation>
    <scope>NUCLEOTIDE SEQUENCE [LARGE SCALE GENOMIC DNA]</scope>
    <source>
        <strain evidence="3">CBS 339.88</strain>
    </source>
</reference>
<dbReference type="HOGENOM" id="CLU_522793_0_0_1"/>
<dbReference type="AlphaFoldDB" id="A0A067SZK6"/>
<keyword evidence="3" id="KW-1185">Reference proteome</keyword>
<gene>
    <name evidence="2" type="ORF">GALMADRAFT_212610</name>
</gene>
<evidence type="ECO:0008006" key="4">
    <source>
        <dbReference type="Google" id="ProtNLM"/>
    </source>
</evidence>
<proteinExistence type="predicted"/>
<name>A0A067SZK6_GALM3</name>
<feature type="region of interest" description="Disordered" evidence="1">
    <location>
        <begin position="476"/>
        <end position="521"/>
    </location>
</feature>
<evidence type="ECO:0000256" key="1">
    <source>
        <dbReference type="SAM" id="MobiDB-lite"/>
    </source>
</evidence>
<dbReference type="EMBL" id="KL142386">
    <property type="protein sequence ID" value="KDR73119.1"/>
    <property type="molecule type" value="Genomic_DNA"/>
</dbReference>
<evidence type="ECO:0000313" key="3">
    <source>
        <dbReference type="Proteomes" id="UP000027222"/>
    </source>
</evidence>
<sequence length="521" mass="57442">MAAEYELNSPYNFLLFNDVAPMLTMLSARTLQFSLQAPWISGLCHLALSSPVPYHELLAALTHMPLLQVLEDSRVNAIINGDPTKVTTIRLTLPRLTKINIKINEILGPYMSFLNHLNPDAGRCLEFDSVLDNADYLPNAEVLAAVTQVLSTHAKSANLAEATNIKLILYDQKFSFIASVNTEPVFRFTLEQESMDNVFPDGTFKSLLSALKFSKPLKARNLSLDISLDGCGLSVSHPKMIEFMGSFDFVQELTVSFDTFDFLREFSNEVQEPVLPQLQLLSTSYSFLTRPGAVSDTHAFLMSRLQRGTPIPMFSIEVAYDSSGDFQSLEDIRGLKVEISSYGFPDVVYRCGSGTPETKGLVVLNLCWLVEVLRRINSGVIEPSTRRVGVCENKQLFILIVGGTVTVLLFRLCLVQESLGHLHLHVLIFCRHASSRASTSHLSAASRYVLYKSGSDTIIAAFKIVVNNIEFLGAEPPSSSSGSAISNKLDSSSSKRGHEDDEHREQPAAARVKKAGLTLAN</sequence>
<organism evidence="2 3">
    <name type="scientific">Galerina marginata (strain CBS 339.88)</name>
    <dbReference type="NCBI Taxonomy" id="685588"/>
    <lineage>
        <taxon>Eukaryota</taxon>
        <taxon>Fungi</taxon>
        <taxon>Dikarya</taxon>
        <taxon>Basidiomycota</taxon>
        <taxon>Agaricomycotina</taxon>
        <taxon>Agaricomycetes</taxon>
        <taxon>Agaricomycetidae</taxon>
        <taxon>Agaricales</taxon>
        <taxon>Agaricineae</taxon>
        <taxon>Strophariaceae</taxon>
        <taxon>Galerina</taxon>
    </lineage>
</organism>
<protein>
    <recommendedName>
        <fullName evidence="4">F-box domain-containing protein</fullName>
    </recommendedName>
</protein>
<feature type="compositionally biased region" description="Basic and acidic residues" evidence="1">
    <location>
        <begin position="496"/>
        <end position="506"/>
    </location>
</feature>
<accession>A0A067SZK6</accession>